<keyword evidence="4 8" id="KW-0812">Transmembrane</keyword>
<dbReference type="InterPro" id="IPR039426">
    <property type="entry name" value="TonB-dep_rcpt-like"/>
</dbReference>
<evidence type="ECO:0000256" key="3">
    <source>
        <dbReference type="ARBA" id="ARBA00022452"/>
    </source>
</evidence>
<dbReference type="PANTHER" id="PTHR30069">
    <property type="entry name" value="TONB-DEPENDENT OUTER MEMBRANE RECEPTOR"/>
    <property type="match status" value="1"/>
</dbReference>
<keyword evidence="12" id="KW-1185">Reference proteome</keyword>
<evidence type="ECO:0000256" key="4">
    <source>
        <dbReference type="ARBA" id="ARBA00022692"/>
    </source>
</evidence>
<dbReference type="PROSITE" id="PS51257">
    <property type="entry name" value="PROKAR_LIPOPROTEIN"/>
    <property type="match status" value="1"/>
</dbReference>
<dbReference type="Pfam" id="PF07715">
    <property type="entry name" value="Plug"/>
    <property type="match status" value="1"/>
</dbReference>
<evidence type="ECO:0000256" key="2">
    <source>
        <dbReference type="ARBA" id="ARBA00022448"/>
    </source>
</evidence>
<feature type="domain" description="TonB-dependent receptor plug" evidence="10">
    <location>
        <begin position="52"/>
        <end position="155"/>
    </location>
</feature>
<dbReference type="RefSeq" id="WP_133645027.1">
    <property type="nucleotide sequence ID" value="NZ_SNYI01000003.1"/>
</dbReference>
<evidence type="ECO:0000256" key="9">
    <source>
        <dbReference type="SAM" id="SignalP"/>
    </source>
</evidence>
<evidence type="ECO:0000259" key="10">
    <source>
        <dbReference type="Pfam" id="PF07715"/>
    </source>
</evidence>
<evidence type="ECO:0000256" key="1">
    <source>
        <dbReference type="ARBA" id="ARBA00004571"/>
    </source>
</evidence>
<keyword evidence="6 8" id="KW-0472">Membrane</keyword>
<evidence type="ECO:0000313" key="12">
    <source>
        <dbReference type="Proteomes" id="UP000295468"/>
    </source>
</evidence>
<dbReference type="GO" id="GO:0044718">
    <property type="term" value="P:siderophore transmembrane transport"/>
    <property type="evidence" value="ECO:0007669"/>
    <property type="project" value="TreeGrafter"/>
</dbReference>
<dbReference type="Gene3D" id="2.40.170.20">
    <property type="entry name" value="TonB-dependent receptor, beta-barrel domain"/>
    <property type="match status" value="1"/>
</dbReference>
<evidence type="ECO:0000256" key="8">
    <source>
        <dbReference type="PROSITE-ProRule" id="PRU01360"/>
    </source>
</evidence>
<protein>
    <submittedName>
        <fullName evidence="11">Vitamin B12 transporter</fullName>
    </submittedName>
</protein>
<feature type="signal peptide" evidence="9">
    <location>
        <begin position="1"/>
        <end position="20"/>
    </location>
</feature>
<keyword evidence="2 8" id="KW-0813">Transport</keyword>
<keyword evidence="5 9" id="KW-0732">Signal</keyword>
<comment type="caution">
    <text evidence="11">The sequence shown here is derived from an EMBL/GenBank/DDBJ whole genome shotgun (WGS) entry which is preliminary data.</text>
</comment>
<sequence length="622" mass="68821">MNKRPIIFCSALLAYACVYAQEIPGDSAKVEILDEVVVSDSRFALKREYSGKTVISIGPEELQKYSGRSVAEVINTRSGLEIAGSRGRPGEVLGVYARGGRGRQVLVLIDGVRVTDPSSFAQEYDLRYLGTDNIESIEIIKGAASTLYGSNAATAVISITTRKASGETASGNFESSMGTNQSHDKQQYKLAEFSSNARVDGTLGDFSYKTSFSSAYSDNLSSLVTPGDEEDEFSRFQANLSLGYRFSPKSSLRVYGNQSKLRSDYDESFGLQDAPYQFRSEQKRAGLAGIIGYRNGDININAAVSEFESENISAFPGTFRGQTWVVDAFNKYTFNDKFYTLFGINYNKEKAVLEGDQSFTLLDPYVNAVYVSGTGLNLNAGLRLNTHSEYGEQMVYNLNPSYSIAAGEGYVKVLASWATSYITPSLSQLFGAFGANPELEPETDRTLEGGLEWAASDRFRTSVLYFNREEENFVFFDNVAFVYNNAANTVKAEGVELEVSWLASEKWSVSGNYTFTERSGDSAIRIPKHKLNASIDYSFGEEGVLSLRYAYTGSRRDTDFSTFTDVELQPFSLLHLYASKELIPGRLKVFLNAENILNEDYTEVLGFSTRGRNLRLGFILDL</sequence>
<evidence type="ECO:0000256" key="7">
    <source>
        <dbReference type="ARBA" id="ARBA00023237"/>
    </source>
</evidence>
<dbReference type="Proteomes" id="UP000295468">
    <property type="component" value="Unassembled WGS sequence"/>
</dbReference>
<dbReference type="GO" id="GO:0015344">
    <property type="term" value="F:siderophore uptake transmembrane transporter activity"/>
    <property type="evidence" value="ECO:0007669"/>
    <property type="project" value="TreeGrafter"/>
</dbReference>
<comment type="similarity">
    <text evidence="8">Belongs to the TonB-dependent receptor family.</text>
</comment>
<organism evidence="11 12">
    <name type="scientific">Zeaxanthinibacter enoshimensis</name>
    <dbReference type="NCBI Taxonomy" id="392009"/>
    <lineage>
        <taxon>Bacteria</taxon>
        <taxon>Pseudomonadati</taxon>
        <taxon>Bacteroidota</taxon>
        <taxon>Flavobacteriia</taxon>
        <taxon>Flavobacteriales</taxon>
        <taxon>Flavobacteriaceae</taxon>
        <taxon>Zeaxanthinibacter</taxon>
    </lineage>
</organism>
<dbReference type="PROSITE" id="PS52016">
    <property type="entry name" value="TONB_DEPENDENT_REC_3"/>
    <property type="match status" value="1"/>
</dbReference>
<keyword evidence="7 8" id="KW-0998">Cell outer membrane</keyword>
<dbReference type="GO" id="GO:0009279">
    <property type="term" value="C:cell outer membrane"/>
    <property type="evidence" value="ECO:0007669"/>
    <property type="project" value="UniProtKB-SubCell"/>
</dbReference>
<dbReference type="InterPro" id="IPR037066">
    <property type="entry name" value="Plug_dom_sf"/>
</dbReference>
<dbReference type="EMBL" id="SNYI01000003">
    <property type="protein sequence ID" value="TDQ29458.1"/>
    <property type="molecule type" value="Genomic_DNA"/>
</dbReference>
<reference evidence="11 12" key="1">
    <citation type="submission" date="2019-03" db="EMBL/GenBank/DDBJ databases">
        <title>Genomic Encyclopedia of Archaeal and Bacterial Type Strains, Phase II (KMG-II): from individual species to whole genera.</title>
        <authorList>
            <person name="Goeker M."/>
        </authorList>
    </citation>
    <scope>NUCLEOTIDE SEQUENCE [LARGE SCALE GENOMIC DNA]</scope>
    <source>
        <strain evidence="11 12">DSM 18435</strain>
    </source>
</reference>
<dbReference type="OrthoDB" id="9758472at2"/>
<feature type="chain" id="PRO_5020698659" evidence="9">
    <location>
        <begin position="21"/>
        <end position="622"/>
    </location>
</feature>
<proteinExistence type="inferred from homology"/>
<dbReference type="InterPro" id="IPR012910">
    <property type="entry name" value="Plug_dom"/>
</dbReference>
<comment type="subcellular location">
    <subcellularLocation>
        <location evidence="1 8">Cell outer membrane</location>
        <topology evidence="1 8">Multi-pass membrane protein</topology>
    </subcellularLocation>
</comment>
<keyword evidence="3 8" id="KW-1134">Transmembrane beta strand</keyword>
<dbReference type="InterPro" id="IPR036942">
    <property type="entry name" value="Beta-barrel_TonB_sf"/>
</dbReference>
<name>A0A4R6TH71_9FLAO</name>
<dbReference type="PANTHER" id="PTHR30069:SF29">
    <property type="entry name" value="HEMOGLOBIN AND HEMOGLOBIN-HAPTOGLOBIN-BINDING PROTEIN 1-RELATED"/>
    <property type="match status" value="1"/>
</dbReference>
<accession>A0A4R6TH71</accession>
<evidence type="ECO:0000256" key="6">
    <source>
        <dbReference type="ARBA" id="ARBA00023136"/>
    </source>
</evidence>
<dbReference type="SUPFAM" id="SSF56935">
    <property type="entry name" value="Porins"/>
    <property type="match status" value="1"/>
</dbReference>
<dbReference type="AlphaFoldDB" id="A0A4R6TH71"/>
<dbReference type="Gene3D" id="2.170.130.10">
    <property type="entry name" value="TonB-dependent receptor, plug domain"/>
    <property type="match status" value="1"/>
</dbReference>
<evidence type="ECO:0000313" key="11">
    <source>
        <dbReference type="EMBL" id="TDQ29458.1"/>
    </source>
</evidence>
<evidence type="ECO:0000256" key="5">
    <source>
        <dbReference type="ARBA" id="ARBA00022729"/>
    </source>
</evidence>
<gene>
    <name evidence="11" type="ORF">CLV82_2916</name>
</gene>